<dbReference type="InterPro" id="IPR014016">
    <property type="entry name" value="UvrD-like_ATP-bd"/>
</dbReference>
<evidence type="ECO:0000256" key="5">
    <source>
        <dbReference type="PROSITE-ProRule" id="PRU00560"/>
    </source>
</evidence>
<keyword evidence="1 5" id="KW-0547">Nucleotide-binding</keyword>
<feature type="coiled-coil region" evidence="6">
    <location>
        <begin position="399"/>
        <end position="452"/>
    </location>
</feature>
<organism evidence="8 9">
    <name type="scientific">Peribacillus saganii</name>
    <dbReference type="NCBI Taxonomy" id="2303992"/>
    <lineage>
        <taxon>Bacteria</taxon>
        <taxon>Bacillati</taxon>
        <taxon>Bacillota</taxon>
        <taxon>Bacilli</taxon>
        <taxon>Bacillales</taxon>
        <taxon>Bacillaceae</taxon>
        <taxon>Peribacillus</taxon>
    </lineage>
</organism>
<dbReference type="Pfam" id="PF13538">
    <property type="entry name" value="UvrD_C_2"/>
    <property type="match status" value="1"/>
</dbReference>
<evidence type="ECO:0000259" key="7">
    <source>
        <dbReference type="PROSITE" id="PS51198"/>
    </source>
</evidence>
<dbReference type="GO" id="GO:0043138">
    <property type="term" value="F:3'-5' DNA helicase activity"/>
    <property type="evidence" value="ECO:0007669"/>
    <property type="project" value="TreeGrafter"/>
</dbReference>
<dbReference type="PANTHER" id="PTHR11070:SF17">
    <property type="entry name" value="DNA HELICASE IV"/>
    <property type="match status" value="1"/>
</dbReference>
<accession>A0A372LRX4</accession>
<dbReference type="Proteomes" id="UP000264541">
    <property type="component" value="Unassembled WGS sequence"/>
</dbReference>
<evidence type="ECO:0000256" key="2">
    <source>
        <dbReference type="ARBA" id="ARBA00022801"/>
    </source>
</evidence>
<name>A0A372LRX4_9BACI</name>
<keyword evidence="3 5" id="KW-0347">Helicase</keyword>
<dbReference type="InterPro" id="IPR000212">
    <property type="entry name" value="DNA_helicase_UvrD/REP"/>
</dbReference>
<keyword evidence="9" id="KW-1185">Reference proteome</keyword>
<dbReference type="PROSITE" id="PS51198">
    <property type="entry name" value="UVRD_HELICASE_ATP_BIND"/>
    <property type="match status" value="1"/>
</dbReference>
<evidence type="ECO:0000256" key="4">
    <source>
        <dbReference type="ARBA" id="ARBA00022840"/>
    </source>
</evidence>
<keyword evidence="2 5" id="KW-0378">Hydrolase</keyword>
<evidence type="ECO:0000256" key="6">
    <source>
        <dbReference type="SAM" id="Coils"/>
    </source>
</evidence>
<evidence type="ECO:0000313" key="8">
    <source>
        <dbReference type="EMBL" id="RFU70945.1"/>
    </source>
</evidence>
<evidence type="ECO:0000256" key="1">
    <source>
        <dbReference type="ARBA" id="ARBA00022741"/>
    </source>
</evidence>
<feature type="binding site" evidence="5">
    <location>
        <begin position="233"/>
        <end position="240"/>
    </location>
    <ligand>
        <name>ATP</name>
        <dbReference type="ChEBI" id="CHEBI:30616"/>
    </ligand>
</feature>
<dbReference type="AlphaFoldDB" id="A0A372LRX4"/>
<dbReference type="OrthoDB" id="9787585at2"/>
<keyword evidence="6" id="KW-0175">Coiled coil</keyword>
<evidence type="ECO:0000313" key="9">
    <source>
        <dbReference type="Proteomes" id="UP000264541"/>
    </source>
</evidence>
<dbReference type="InterPro" id="IPR027785">
    <property type="entry name" value="UvrD-like_helicase_C"/>
</dbReference>
<feature type="domain" description="UvrD-like helicase ATP-binding" evidence="7">
    <location>
        <begin position="212"/>
        <end position="618"/>
    </location>
</feature>
<dbReference type="GO" id="GO:0016787">
    <property type="term" value="F:hydrolase activity"/>
    <property type="evidence" value="ECO:0007669"/>
    <property type="project" value="UniProtKB-UniRule"/>
</dbReference>
<dbReference type="Gene3D" id="3.40.50.300">
    <property type="entry name" value="P-loop containing nucleotide triphosphate hydrolases"/>
    <property type="match status" value="3"/>
</dbReference>
<evidence type="ECO:0000256" key="3">
    <source>
        <dbReference type="ARBA" id="ARBA00022806"/>
    </source>
</evidence>
<comment type="caution">
    <text evidence="8">The sequence shown here is derived from an EMBL/GenBank/DDBJ whole genome shotgun (WGS) entry which is preliminary data.</text>
</comment>
<dbReference type="EMBL" id="QVTE01000008">
    <property type="protein sequence ID" value="RFU70945.1"/>
    <property type="molecule type" value="Genomic_DNA"/>
</dbReference>
<gene>
    <name evidence="8" type="ORF">D0469_03075</name>
</gene>
<dbReference type="InterPro" id="IPR027417">
    <property type="entry name" value="P-loop_NTPase"/>
</dbReference>
<dbReference type="SUPFAM" id="SSF52540">
    <property type="entry name" value="P-loop containing nucleoside triphosphate hydrolases"/>
    <property type="match status" value="1"/>
</dbReference>
<reference evidence="8 9" key="1">
    <citation type="submission" date="2018-08" db="EMBL/GenBank/DDBJ databases">
        <title>Bacillus chawlae sp. nov., Bacillus glennii sp. nov., and Bacillus saganii sp. nov. Isolated from the Vehicle Assembly Building at Kennedy Space Center where the Viking Spacecraft were Assembled.</title>
        <authorList>
            <person name="Seuylemezian A."/>
            <person name="Vaishampayan P."/>
        </authorList>
    </citation>
    <scope>NUCLEOTIDE SEQUENCE [LARGE SCALE GENOMIC DNA]</scope>
    <source>
        <strain evidence="8 9">V47-23a</strain>
    </source>
</reference>
<dbReference type="PANTHER" id="PTHR11070">
    <property type="entry name" value="UVRD / RECB / PCRA DNA HELICASE FAMILY MEMBER"/>
    <property type="match status" value="1"/>
</dbReference>
<dbReference type="GO" id="GO:0005524">
    <property type="term" value="F:ATP binding"/>
    <property type="evidence" value="ECO:0007669"/>
    <property type="project" value="UniProtKB-UniRule"/>
</dbReference>
<dbReference type="GO" id="GO:0003677">
    <property type="term" value="F:DNA binding"/>
    <property type="evidence" value="ECO:0007669"/>
    <property type="project" value="InterPro"/>
</dbReference>
<dbReference type="Pfam" id="PF00580">
    <property type="entry name" value="UvrD-helicase"/>
    <property type="match status" value="1"/>
</dbReference>
<dbReference type="GO" id="GO:0005829">
    <property type="term" value="C:cytosol"/>
    <property type="evidence" value="ECO:0007669"/>
    <property type="project" value="TreeGrafter"/>
</dbReference>
<sequence>MDAWDNELQIEQERVNSVSAKIASEVRLVNNLSGTTETEINDIRQNFWEDVRVNLDHPDDIQETYTSIKQQAELLAERERRRGNSEKLLSVLRRLKNSPYFGRIDFKDENETVPEKIYIGIGSFFDEETETFLVYDWRAPISSVYYDYSLGSASYTAPYGTIHGSLELKRQFVIKNSSIVSMFDTGVTIGDELLQEVLGRQADSQMKSIVATIQKEQNRIIRNDRSRLLVVQGAAGSGKTSAALQRIAYLLYRYRDSLEAENILLFSPNPMFNSYVSNVLPELGEENMQQATFQQFLESQLPDDLVLEDFFQQMEYMLSSSADKLYYDRLESIRVKSGLNFIRTLDLYIQLLGAGGLIFRDVTFRGEVLISSSEIEKVFYSTPAKLKIPDRLKIVNEWMSKELKALEKAEVKKEWVEEEIQYLEKEEYAAFYRKLNEKKRFADNTFDDFERERKLLSAYVVRKSFKGVYKGVKALSYLDVRAVYRQIFEGDEKITRHIFPSGPLWQWTGICELTIKKLDNEEILYEDSAPYLYLKEELEGFRTDVMIRHVFIDEAQDYSPFQLAFIKRLFPRSRMTVLGDTNQMIYDHLEKTGLEVLASLYDPDKTESIVLKQSYRSTRQISDFTRAFIPGGDNIEPFNRNGSKPLVSILKSRNGLAAATAQSISDLRAKGYETIAVICKNEEESEEAYDAIKENADVRLIGRGRSSFESGVIVIPSYLAKGIEFDAVVIFDGSEDRYGKESERKLFYTACTRAMHELHVLCAGEVNLFISEVPEELYEVKKYK</sequence>
<keyword evidence="4 5" id="KW-0067">ATP-binding</keyword>
<proteinExistence type="predicted"/>
<dbReference type="RefSeq" id="WP_117325173.1">
    <property type="nucleotide sequence ID" value="NZ_QVTE01000008.1"/>
</dbReference>
<dbReference type="NCBIfam" id="NF041464">
    <property type="entry name" value="HelD_BACSU"/>
    <property type="match status" value="1"/>
</dbReference>
<dbReference type="GO" id="GO:0000725">
    <property type="term" value="P:recombinational repair"/>
    <property type="evidence" value="ECO:0007669"/>
    <property type="project" value="TreeGrafter"/>
</dbReference>
<dbReference type="InterPro" id="IPR048228">
    <property type="entry name" value="HelD_bacillota"/>
</dbReference>
<protein>
    <submittedName>
        <fullName evidence="8">Helicase</fullName>
    </submittedName>
</protein>